<keyword evidence="1" id="KW-1133">Transmembrane helix</keyword>
<reference evidence="2 3" key="1">
    <citation type="submission" date="2024-11" db="EMBL/GenBank/DDBJ databases">
        <title>The Natural Products Discovery Center: Release of the First 8490 Sequenced Strains for Exploring Actinobacteria Biosynthetic Diversity.</title>
        <authorList>
            <person name="Kalkreuter E."/>
            <person name="Kautsar S.A."/>
            <person name="Yang D."/>
            <person name="Bader C.D."/>
            <person name="Teijaro C.N."/>
            <person name="Fluegel L."/>
            <person name="Davis C.M."/>
            <person name="Simpson J.R."/>
            <person name="Lauterbach L."/>
            <person name="Steele A.D."/>
            <person name="Gui C."/>
            <person name="Meng S."/>
            <person name="Li G."/>
            <person name="Viehrig K."/>
            <person name="Ye F."/>
            <person name="Su P."/>
            <person name="Kiefer A.F."/>
            <person name="Nichols A."/>
            <person name="Cepeda A.J."/>
            <person name="Yan W."/>
            <person name="Fan B."/>
            <person name="Jiang Y."/>
            <person name="Adhikari A."/>
            <person name="Zheng C.-J."/>
            <person name="Schuster L."/>
            <person name="Cowan T.M."/>
            <person name="Smanski M.J."/>
            <person name="Chevrette M.G."/>
            <person name="De Carvalho L.P.S."/>
            <person name="Shen B."/>
        </authorList>
    </citation>
    <scope>NUCLEOTIDE SEQUENCE [LARGE SCALE GENOMIC DNA]</scope>
    <source>
        <strain evidence="2 3">NPDC078403</strain>
    </source>
</reference>
<dbReference type="RefSeq" id="WP_182785401.1">
    <property type="nucleotide sequence ID" value="NZ_JBJDOT010000073.1"/>
</dbReference>
<keyword evidence="1" id="KW-0472">Membrane</keyword>
<evidence type="ECO:0000313" key="2">
    <source>
        <dbReference type="EMBL" id="MFK3866840.1"/>
    </source>
</evidence>
<comment type="caution">
    <text evidence="2">The sequence shown here is derived from an EMBL/GenBank/DDBJ whole genome shotgun (WGS) entry which is preliminary data.</text>
</comment>
<keyword evidence="1" id="KW-0812">Transmembrane</keyword>
<sequence>MNATIKSIPSKFTVVNFTANYKAHFNASLNVAIWTVIAAAFALLTLSAIFTSLTGPDYLYIQGDMSLTQFWQLYSGPIATVGFLLTYGCTQLVTINKSYWKVYFMNNVEVIYKGEKLDLNCYELRMYDKGKFIIAKNNQQIDDFIFQLNNVS</sequence>
<feature type="transmembrane region" description="Helical" evidence="1">
    <location>
        <begin position="73"/>
        <end position="95"/>
    </location>
</feature>
<evidence type="ECO:0000313" key="3">
    <source>
        <dbReference type="Proteomes" id="UP001620262"/>
    </source>
</evidence>
<dbReference type="Proteomes" id="UP001620262">
    <property type="component" value="Unassembled WGS sequence"/>
</dbReference>
<name>A0ABW8L7M4_9GAMM</name>
<protein>
    <submittedName>
        <fullName evidence="2">Uncharacterized protein</fullName>
    </submittedName>
</protein>
<accession>A0ABW8L7M4</accession>
<gene>
    <name evidence="2" type="ORF">ACI2JU_23635</name>
</gene>
<organism evidence="2 3">
    <name type="scientific">Pseudoalteromonas rhizosphaerae</name>
    <dbReference type="NCBI Taxonomy" id="2518973"/>
    <lineage>
        <taxon>Bacteria</taxon>
        <taxon>Pseudomonadati</taxon>
        <taxon>Pseudomonadota</taxon>
        <taxon>Gammaproteobacteria</taxon>
        <taxon>Alteromonadales</taxon>
        <taxon>Pseudoalteromonadaceae</taxon>
        <taxon>Pseudoalteromonas</taxon>
    </lineage>
</organism>
<evidence type="ECO:0000256" key="1">
    <source>
        <dbReference type="SAM" id="Phobius"/>
    </source>
</evidence>
<dbReference type="EMBL" id="JBJDOT010000073">
    <property type="protein sequence ID" value="MFK3866840.1"/>
    <property type="molecule type" value="Genomic_DNA"/>
</dbReference>
<proteinExistence type="predicted"/>
<feature type="transmembrane region" description="Helical" evidence="1">
    <location>
        <begin position="31"/>
        <end position="53"/>
    </location>
</feature>
<keyword evidence="3" id="KW-1185">Reference proteome</keyword>